<keyword evidence="3" id="KW-1185">Reference proteome</keyword>
<evidence type="ECO:0000313" key="3">
    <source>
        <dbReference type="Proteomes" id="UP000294558"/>
    </source>
</evidence>
<dbReference type="PANTHER" id="PTHR43245:SF13">
    <property type="entry name" value="UDP-D-APIOSE_UDP-D-XYLOSE SYNTHASE 2"/>
    <property type="match status" value="1"/>
</dbReference>
<dbReference type="PANTHER" id="PTHR43245">
    <property type="entry name" value="BIFUNCTIONAL POLYMYXIN RESISTANCE PROTEIN ARNA"/>
    <property type="match status" value="1"/>
</dbReference>
<dbReference type="Gene3D" id="3.40.50.720">
    <property type="entry name" value="NAD(P)-binding Rossmann-like Domain"/>
    <property type="match status" value="1"/>
</dbReference>
<organism evidence="2 3">
    <name type="scientific">Ilumatobacter fluminis</name>
    <dbReference type="NCBI Taxonomy" id="467091"/>
    <lineage>
        <taxon>Bacteria</taxon>
        <taxon>Bacillati</taxon>
        <taxon>Actinomycetota</taxon>
        <taxon>Acidimicrobiia</taxon>
        <taxon>Acidimicrobiales</taxon>
        <taxon>Ilumatobacteraceae</taxon>
        <taxon>Ilumatobacter</taxon>
    </lineage>
</organism>
<dbReference type="AlphaFoldDB" id="A0A4V3EJK9"/>
<dbReference type="InterPro" id="IPR050177">
    <property type="entry name" value="Lipid_A_modif_metabolic_enz"/>
</dbReference>
<dbReference type="InterPro" id="IPR001509">
    <property type="entry name" value="Epimerase_deHydtase"/>
</dbReference>
<evidence type="ECO:0000259" key="1">
    <source>
        <dbReference type="Pfam" id="PF01370"/>
    </source>
</evidence>
<protein>
    <submittedName>
        <fullName evidence="2">UDP-glucose 4-epimerase</fullName>
    </submittedName>
</protein>
<proteinExistence type="predicted"/>
<dbReference type="EMBL" id="SOAU01000001">
    <property type="protein sequence ID" value="TDT17488.1"/>
    <property type="molecule type" value="Genomic_DNA"/>
</dbReference>
<comment type="caution">
    <text evidence="2">The sequence shown here is derived from an EMBL/GenBank/DDBJ whole genome shotgun (WGS) entry which is preliminary data.</text>
</comment>
<dbReference type="SUPFAM" id="SSF51735">
    <property type="entry name" value="NAD(P)-binding Rossmann-fold domains"/>
    <property type="match status" value="1"/>
</dbReference>
<accession>A0A4V3EJK9</accession>
<dbReference type="Pfam" id="PF01370">
    <property type="entry name" value="Epimerase"/>
    <property type="match status" value="1"/>
</dbReference>
<sequence>MTSALVIGGAGFIGSHLVERLLADDVAVDVVDDLSHGSLGNLADARNAAGTLKIHHLDAGSAECAALIGMRRPDVIYHLAAVPRSRSTDELSRAFATTMTVVDAARHHGVAKIVTAIPASAIYGRPASKDVPVKERPLEPRGVRGVVARATVDLLEAARDLDAVEFTALALGTVYGPRQRPDGGVVAAFADAARSGEPAIIRGDGRQTRDFVFVDDVVDALGRAGAKGSGLVINVGTGVATPVREVWQQVSGAASPEPVAEPAPIDELLRFAVSPVRARIHLGWAPWTDLSDGLAQL</sequence>
<evidence type="ECO:0000313" key="2">
    <source>
        <dbReference type="EMBL" id="TDT17488.1"/>
    </source>
</evidence>
<feature type="domain" description="NAD-dependent epimerase/dehydratase" evidence="1">
    <location>
        <begin position="4"/>
        <end position="236"/>
    </location>
</feature>
<dbReference type="Proteomes" id="UP000294558">
    <property type="component" value="Unassembled WGS sequence"/>
</dbReference>
<name>A0A4V3EJK9_9ACTN</name>
<dbReference type="InterPro" id="IPR036291">
    <property type="entry name" value="NAD(P)-bd_dom_sf"/>
</dbReference>
<gene>
    <name evidence="2" type="ORF">BDK89_3098</name>
</gene>
<reference evidence="2 3" key="1">
    <citation type="submission" date="2019-03" db="EMBL/GenBank/DDBJ databases">
        <title>Sequencing the genomes of 1000 actinobacteria strains.</title>
        <authorList>
            <person name="Klenk H.-P."/>
        </authorList>
    </citation>
    <scope>NUCLEOTIDE SEQUENCE [LARGE SCALE GENOMIC DNA]</scope>
    <source>
        <strain evidence="2 3">DSM 18936</strain>
    </source>
</reference>